<dbReference type="HAMAP" id="MF_00033">
    <property type="entry name" value="MurG"/>
    <property type="match status" value="1"/>
</dbReference>
<organism evidence="13 14">
    <name type="scientific">SAR86 cluster bacterium</name>
    <dbReference type="NCBI Taxonomy" id="2030880"/>
    <lineage>
        <taxon>Bacteria</taxon>
        <taxon>Pseudomonadati</taxon>
        <taxon>Pseudomonadota</taxon>
        <taxon>Gammaproteobacteria</taxon>
        <taxon>SAR86 cluster</taxon>
    </lineage>
</organism>
<dbReference type="SUPFAM" id="SSF53756">
    <property type="entry name" value="UDP-Glycosyltransferase/glycogen phosphorylase"/>
    <property type="match status" value="1"/>
</dbReference>
<keyword evidence="9 10" id="KW-0961">Cell wall biogenesis/degradation</keyword>
<evidence type="ECO:0000256" key="1">
    <source>
        <dbReference type="ARBA" id="ARBA00022475"/>
    </source>
</evidence>
<evidence type="ECO:0000256" key="10">
    <source>
        <dbReference type="HAMAP-Rule" id="MF_00033"/>
    </source>
</evidence>
<dbReference type="GO" id="GO:0051991">
    <property type="term" value="F:UDP-N-acetyl-D-glucosamine:N-acetylmuramoyl-L-alanyl-D-glutamyl-meso-2,6-diaminopimelyl-D-alanyl-D-alanine-diphosphoundecaprenol 4-beta-N-acetylglucosaminlytransferase activity"/>
    <property type="evidence" value="ECO:0007669"/>
    <property type="project" value="RHEA"/>
</dbReference>
<keyword evidence="6 10" id="KW-0573">Peptidoglycan synthesis</keyword>
<reference evidence="13 14" key="1">
    <citation type="submission" date="2019-02" db="EMBL/GenBank/DDBJ databases">
        <title>Prokaryotic population dynamics and viral predation in marine succession experiment using metagenomics: the confinement effect.</title>
        <authorList>
            <person name="Haro-Moreno J.M."/>
            <person name="Rodriguez-Valera F."/>
            <person name="Lopez-Perez M."/>
        </authorList>
    </citation>
    <scope>NUCLEOTIDE SEQUENCE [LARGE SCALE GENOMIC DNA]</scope>
    <source>
        <strain evidence="13">MED-G159</strain>
    </source>
</reference>
<evidence type="ECO:0000256" key="4">
    <source>
        <dbReference type="ARBA" id="ARBA00022679"/>
    </source>
</evidence>
<evidence type="ECO:0000256" key="6">
    <source>
        <dbReference type="ARBA" id="ARBA00022984"/>
    </source>
</evidence>
<dbReference type="GO" id="GO:0009252">
    <property type="term" value="P:peptidoglycan biosynthetic process"/>
    <property type="evidence" value="ECO:0007669"/>
    <property type="project" value="UniProtKB-UniRule"/>
</dbReference>
<gene>
    <name evidence="10" type="primary">murG</name>
    <name evidence="13" type="ORF">EVA92_00870</name>
</gene>
<comment type="caution">
    <text evidence="10">Lacks conserved residue(s) required for the propagation of feature annotation.</text>
</comment>
<dbReference type="Proteomes" id="UP000315825">
    <property type="component" value="Unassembled WGS sequence"/>
</dbReference>
<dbReference type="AlphaFoldDB" id="A0A520N1H5"/>
<dbReference type="PANTHER" id="PTHR21015">
    <property type="entry name" value="UDP-N-ACETYLGLUCOSAMINE--N-ACETYLMURAMYL-(PENTAPEPTIDE) PYROPHOSPHORYL-UNDECAPRENOL N-ACETYLGLUCOSAMINE TRANSFERASE 1"/>
    <property type="match status" value="1"/>
</dbReference>
<dbReference type="GO" id="GO:0051301">
    <property type="term" value="P:cell division"/>
    <property type="evidence" value="ECO:0007669"/>
    <property type="project" value="UniProtKB-KW"/>
</dbReference>
<sequence>MKLAIFAAGTGGHIFPALSIAGQFKKEQILFFASNRTIEKNIFKKSEFNVVHLNFSGFRGKSLIKKIFWLIKLPFILYSTLNKFKEFEADKILIMGGYISILGYLVSVLSKADLYIHEQNSVMGSANKIASKRAKKIFSGFHLGVQNELHLGNPLREEFHKISYLDIPDKKNILVLGGSQGSSFLIKNLPEAILPLSKKLKIIFQTGTNDPPFIKNIEFVEFINNLPELLRSTQFIICRSGAITVAEIQACGIPAIFIPLENAVDNHQFLNAKEACKLGGGIIINESDFLRSDCSEKILSFSNKNMIELSKYMKKDLHLNSAKRISDEIKQD</sequence>
<comment type="catalytic activity">
    <reaction evidence="10">
        <text>di-trans,octa-cis-undecaprenyl diphospho-N-acetyl-alpha-D-muramoyl-L-alanyl-D-glutamyl-meso-2,6-diaminopimeloyl-D-alanyl-D-alanine + UDP-N-acetyl-alpha-D-glucosamine = di-trans,octa-cis-undecaprenyl diphospho-[N-acetyl-alpha-D-glucosaminyl-(1-&gt;4)]-N-acetyl-alpha-D-muramoyl-L-alanyl-D-glutamyl-meso-2,6-diaminopimeloyl-D-alanyl-D-alanine + UDP + H(+)</text>
        <dbReference type="Rhea" id="RHEA:31227"/>
        <dbReference type="ChEBI" id="CHEBI:15378"/>
        <dbReference type="ChEBI" id="CHEBI:57705"/>
        <dbReference type="ChEBI" id="CHEBI:58223"/>
        <dbReference type="ChEBI" id="CHEBI:61387"/>
        <dbReference type="ChEBI" id="CHEBI:61388"/>
        <dbReference type="EC" id="2.4.1.227"/>
    </reaction>
</comment>
<evidence type="ECO:0000313" key="13">
    <source>
        <dbReference type="EMBL" id="RZO27328.1"/>
    </source>
</evidence>
<evidence type="ECO:0000256" key="9">
    <source>
        <dbReference type="ARBA" id="ARBA00023316"/>
    </source>
</evidence>
<evidence type="ECO:0000256" key="2">
    <source>
        <dbReference type="ARBA" id="ARBA00022618"/>
    </source>
</evidence>
<dbReference type="GO" id="GO:0050511">
    <property type="term" value="F:undecaprenyldiphospho-muramoylpentapeptide beta-N-acetylglucosaminyltransferase activity"/>
    <property type="evidence" value="ECO:0007669"/>
    <property type="project" value="UniProtKB-UniRule"/>
</dbReference>
<dbReference type="EMBL" id="SHBE01000001">
    <property type="protein sequence ID" value="RZO27328.1"/>
    <property type="molecule type" value="Genomic_DNA"/>
</dbReference>
<evidence type="ECO:0000256" key="8">
    <source>
        <dbReference type="ARBA" id="ARBA00023306"/>
    </source>
</evidence>
<dbReference type="Pfam" id="PF04101">
    <property type="entry name" value="Glyco_tran_28_C"/>
    <property type="match status" value="1"/>
</dbReference>
<keyword evidence="3 10" id="KW-0328">Glycosyltransferase</keyword>
<dbReference type="GO" id="GO:0008360">
    <property type="term" value="P:regulation of cell shape"/>
    <property type="evidence" value="ECO:0007669"/>
    <property type="project" value="UniProtKB-KW"/>
</dbReference>
<evidence type="ECO:0000259" key="11">
    <source>
        <dbReference type="Pfam" id="PF03033"/>
    </source>
</evidence>
<dbReference type="InterPro" id="IPR007235">
    <property type="entry name" value="Glyco_trans_28_C"/>
</dbReference>
<keyword evidence="7 10" id="KW-0472">Membrane</keyword>
<feature type="binding site" evidence="10">
    <location>
        <position position="179"/>
    </location>
    <ligand>
        <name>UDP-N-acetyl-alpha-D-glucosamine</name>
        <dbReference type="ChEBI" id="CHEBI:57705"/>
    </ligand>
</feature>
<feature type="domain" description="Glycosyl transferase family 28 C-terminal" evidence="12">
    <location>
        <begin position="173"/>
        <end position="327"/>
    </location>
</feature>
<keyword evidence="4 10" id="KW-0808">Transferase</keyword>
<accession>A0A520N1H5</accession>
<comment type="subcellular location">
    <subcellularLocation>
        <location evidence="10">Cell membrane</location>
        <topology evidence="10">Peripheral membrane protein</topology>
        <orientation evidence="10">Cytoplasmic side</orientation>
    </subcellularLocation>
</comment>
<proteinExistence type="inferred from homology"/>
<dbReference type="GO" id="GO:0005975">
    <property type="term" value="P:carbohydrate metabolic process"/>
    <property type="evidence" value="ECO:0007669"/>
    <property type="project" value="InterPro"/>
</dbReference>
<dbReference type="Gene3D" id="3.40.50.2000">
    <property type="entry name" value="Glycogen Phosphorylase B"/>
    <property type="match status" value="2"/>
</dbReference>
<feature type="domain" description="Glycosyltransferase family 28 N-terminal" evidence="11">
    <location>
        <begin position="4"/>
        <end position="138"/>
    </location>
</feature>
<dbReference type="InterPro" id="IPR004276">
    <property type="entry name" value="GlycoTrans_28_N"/>
</dbReference>
<keyword evidence="1 10" id="KW-1003">Cell membrane</keyword>
<comment type="pathway">
    <text evidence="10">Cell wall biogenesis; peptidoglycan biosynthesis.</text>
</comment>
<dbReference type="InterPro" id="IPR006009">
    <property type="entry name" value="GlcNAc_MurG"/>
</dbReference>
<dbReference type="GO" id="GO:0071555">
    <property type="term" value="P:cell wall organization"/>
    <property type="evidence" value="ECO:0007669"/>
    <property type="project" value="UniProtKB-KW"/>
</dbReference>
<keyword evidence="5 10" id="KW-0133">Cell shape</keyword>
<keyword evidence="8 10" id="KW-0131">Cell cycle</keyword>
<name>A0A520N1H5_9GAMM</name>
<comment type="function">
    <text evidence="10">Cell wall formation. Catalyzes the transfer of a GlcNAc subunit on undecaprenyl-pyrophosphoryl-MurNAc-pentapeptide (lipid intermediate I) to form undecaprenyl-pyrophosphoryl-MurNAc-(pentapeptide)GlcNAc (lipid intermediate II).</text>
</comment>
<dbReference type="EC" id="2.4.1.227" evidence="10"/>
<dbReference type="Pfam" id="PF03033">
    <property type="entry name" value="Glyco_transf_28"/>
    <property type="match status" value="1"/>
</dbReference>
<protein>
    <recommendedName>
        <fullName evidence="10">UDP-N-acetylglucosamine--N-acetylmuramyl-(pentapeptide) pyrophosphoryl-undecaprenol N-acetylglucosamine transferase</fullName>
        <ecNumber evidence="10">2.4.1.227</ecNumber>
    </recommendedName>
    <alternativeName>
        <fullName evidence="10">Undecaprenyl-PP-MurNAc-pentapeptide-UDPGlcNAc GlcNAc transferase</fullName>
    </alternativeName>
</protein>
<evidence type="ECO:0000313" key="14">
    <source>
        <dbReference type="Proteomes" id="UP000315825"/>
    </source>
</evidence>
<dbReference type="GO" id="GO:0005886">
    <property type="term" value="C:plasma membrane"/>
    <property type="evidence" value="ECO:0007669"/>
    <property type="project" value="UniProtKB-SubCell"/>
</dbReference>
<dbReference type="CDD" id="cd03785">
    <property type="entry name" value="GT28_MurG"/>
    <property type="match status" value="1"/>
</dbReference>
<evidence type="ECO:0000256" key="5">
    <source>
        <dbReference type="ARBA" id="ARBA00022960"/>
    </source>
</evidence>
<keyword evidence="2 10" id="KW-0132">Cell division</keyword>
<feature type="binding site" evidence="10">
    <location>
        <position position="156"/>
    </location>
    <ligand>
        <name>UDP-N-acetyl-alpha-D-glucosamine</name>
        <dbReference type="ChEBI" id="CHEBI:57705"/>
    </ligand>
</feature>
<comment type="caution">
    <text evidence="13">The sequence shown here is derived from an EMBL/GenBank/DDBJ whole genome shotgun (WGS) entry which is preliminary data.</text>
</comment>
<feature type="binding site" evidence="10">
    <location>
        <position position="120"/>
    </location>
    <ligand>
        <name>UDP-N-acetyl-alpha-D-glucosamine</name>
        <dbReference type="ChEBI" id="CHEBI:57705"/>
    </ligand>
</feature>
<dbReference type="UniPathway" id="UPA00219"/>
<dbReference type="PANTHER" id="PTHR21015:SF22">
    <property type="entry name" value="GLYCOSYLTRANSFERASE"/>
    <property type="match status" value="1"/>
</dbReference>
<evidence type="ECO:0000256" key="3">
    <source>
        <dbReference type="ARBA" id="ARBA00022676"/>
    </source>
</evidence>
<feature type="binding site" evidence="10">
    <location>
        <position position="223"/>
    </location>
    <ligand>
        <name>UDP-N-acetyl-alpha-D-glucosamine</name>
        <dbReference type="ChEBI" id="CHEBI:57705"/>
    </ligand>
</feature>
<evidence type="ECO:0000256" key="7">
    <source>
        <dbReference type="ARBA" id="ARBA00023136"/>
    </source>
</evidence>
<evidence type="ECO:0000259" key="12">
    <source>
        <dbReference type="Pfam" id="PF04101"/>
    </source>
</evidence>
<comment type="similarity">
    <text evidence="10">Belongs to the glycosyltransferase 28 family. MurG subfamily.</text>
</comment>
<feature type="binding site" evidence="10">
    <location>
        <position position="268"/>
    </location>
    <ligand>
        <name>UDP-N-acetyl-alpha-D-glucosamine</name>
        <dbReference type="ChEBI" id="CHEBI:57705"/>
    </ligand>
</feature>
<feature type="binding site" evidence="10">
    <location>
        <begin position="10"/>
        <end position="12"/>
    </location>
    <ligand>
        <name>UDP-N-acetyl-alpha-D-glucosamine</name>
        <dbReference type="ChEBI" id="CHEBI:57705"/>
    </ligand>
</feature>